<reference evidence="2" key="1">
    <citation type="submission" date="2022-08" db="EMBL/GenBank/DDBJ databases">
        <title>Complete genome sequence of 14 non-tuberculosis mycobacteria type-strains.</title>
        <authorList>
            <person name="Igarashi Y."/>
            <person name="Osugi A."/>
            <person name="Mitarai S."/>
        </authorList>
    </citation>
    <scope>NUCLEOTIDE SEQUENCE</scope>
    <source>
        <strain evidence="2">ATCC 51985</strain>
    </source>
</reference>
<organism evidence="2 3">
    <name type="scientific">Mycobacterium lentiflavum</name>
    <dbReference type="NCBI Taxonomy" id="141349"/>
    <lineage>
        <taxon>Bacteria</taxon>
        <taxon>Bacillati</taxon>
        <taxon>Actinomycetota</taxon>
        <taxon>Actinomycetes</taxon>
        <taxon>Mycobacteriales</taxon>
        <taxon>Mycobacteriaceae</taxon>
        <taxon>Mycobacterium</taxon>
        <taxon>Mycobacterium simiae complex</taxon>
    </lineage>
</organism>
<dbReference type="EMBL" id="CP092423">
    <property type="protein sequence ID" value="ULP41399.1"/>
    <property type="molecule type" value="Genomic_DNA"/>
</dbReference>
<evidence type="ECO:0000256" key="1">
    <source>
        <dbReference type="SAM" id="Phobius"/>
    </source>
</evidence>
<evidence type="ECO:0000313" key="2">
    <source>
        <dbReference type="EMBL" id="ULP41399.1"/>
    </source>
</evidence>
<protein>
    <recommendedName>
        <fullName evidence="4">Transmembrane protein</fullName>
    </recommendedName>
</protein>
<gene>
    <name evidence="2" type="ORF">MJO58_21405</name>
</gene>
<feature type="transmembrane region" description="Helical" evidence="1">
    <location>
        <begin position="63"/>
        <end position="83"/>
    </location>
</feature>
<dbReference type="Proteomes" id="UP001055171">
    <property type="component" value="Chromosome"/>
</dbReference>
<proteinExistence type="predicted"/>
<keyword evidence="3" id="KW-1185">Reference proteome</keyword>
<name>A0ABY3UUN9_MYCLN</name>
<feature type="transmembrane region" description="Helical" evidence="1">
    <location>
        <begin position="89"/>
        <end position="110"/>
    </location>
</feature>
<keyword evidence="1" id="KW-1133">Transmembrane helix</keyword>
<feature type="transmembrane region" description="Helical" evidence="1">
    <location>
        <begin position="33"/>
        <end position="51"/>
    </location>
</feature>
<evidence type="ECO:0000313" key="3">
    <source>
        <dbReference type="Proteomes" id="UP001055171"/>
    </source>
</evidence>
<accession>A0ABY3UUN9</accession>
<evidence type="ECO:0008006" key="4">
    <source>
        <dbReference type="Google" id="ProtNLM"/>
    </source>
</evidence>
<keyword evidence="1" id="KW-0812">Transmembrane</keyword>
<keyword evidence="1" id="KW-0472">Membrane</keyword>
<dbReference type="RefSeq" id="WP_239720889.1">
    <property type="nucleotide sequence ID" value="NZ_CP092423.2"/>
</dbReference>
<sequence>MVDAAMVIPLLVPGVAAAMLGVNPFAPGADYRYVAGLSAALMAGWAALLVWADREPVARRGILLLTVCPVVLGLAAAGGYAMASGLVRPVHMVPTLALQLGIAVMFLAAYRRAGALAREAADRRKD</sequence>